<evidence type="ECO:0000313" key="1">
    <source>
        <dbReference type="EMBL" id="MET1254255.1"/>
    </source>
</evidence>
<dbReference type="SUPFAM" id="SSF52096">
    <property type="entry name" value="ClpP/crotonase"/>
    <property type="match status" value="1"/>
</dbReference>
<dbReference type="InterPro" id="IPR006176">
    <property type="entry name" value="3-OHacyl-CoA_DH_NAD-bd"/>
</dbReference>
<sequence length="685" mass="74484">MLKNNNPFVSYKIEHNIGLITIDYPPVNALSQQVRQGITQGIECFQNEPAVQAIIIQCAQKTFIAGADIKEFGQPPTEPFLPDVVNQIENCNKPVVAALFGTSLGGGFEVALACHYRVALANAKVGLPEVNLGLIPGAGGTQRLPRIVGGAKALQMITEGKHHAVTSLAESGLIDAIFPLESDLCDQTIDFVKQKLGERQLPVKRSGERPIINDVDWVDALQKIKRKARGKEAPVVAVEVLQQTCDKSLTDGMKIERDAFLKLRDSAQSAALRYAFSAEKAAAKVNFNSDPLPVEIVGVIGGGTMGAGIATAFLLSGFNVILIERDDCALAAGTDKIIKNLQTAEQRGIIKQHQYEAGLKRLSTALDYQPLRQCDLVIEAVFEDIQVKKEIFAQLGQICQPNCVLATNTSYLNIDEIALATGRPEQVIGMHFFSPANIMKLLEVVRAAKSSEQALATAMMVAKKLGKIAVLVGVCFGFAGNRMYTRYGREIQQMLLEGASIEQIDKAMTNWGMAMGPLAVQDLSGIDIGHNARSAQPFPEHDPGYFRAAAVMVENGRLGRKTGAGFYHYDESGKAVSDSKASELIAQKAQQLAIEQRSFTDDDIVERAILALISEGLSLYEEGIVRQLSDIDVIWLHGYGFPRHKGGPMFYARQLGVEKVTQLLVKQQSIAGKQIWPDLKMGSLS</sequence>
<dbReference type="InterPro" id="IPR029045">
    <property type="entry name" value="ClpP/crotonase-like_dom_sf"/>
</dbReference>
<comment type="caution">
    <text evidence="1">The sequence shown here is derived from an EMBL/GenBank/DDBJ whole genome shotgun (WGS) entry which is preliminary data.</text>
</comment>
<dbReference type="PANTHER" id="PTHR23309">
    <property type="entry name" value="3-HYDROXYACYL-COA DEHYROGENASE"/>
    <property type="match status" value="1"/>
</dbReference>
<dbReference type="InterPro" id="IPR036291">
    <property type="entry name" value="NAD(P)-bd_dom_sf"/>
</dbReference>
<dbReference type="SUPFAM" id="SSF48179">
    <property type="entry name" value="6-phosphogluconate dehydrogenase C-terminal domain-like"/>
    <property type="match status" value="2"/>
</dbReference>
<dbReference type="EMBL" id="JBEVCJ010000003">
    <property type="protein sequence ID" value="MET1254255.1"/>
    <property type="molecule type" value="Genomic_DNA"/>
</dbReference>
<evidence type="ECO:0000313" key="2">
    <source>
        <dbReference type="Proteomes" id="UP001548189"/>
    </source>
</evidence>
<proteinExistence type="predicted"/>
<dbReference type="SUPFAM" id="SSF51735">
    <property type="entry name" value="NAD(P)-binding Rossmann-fold domains"/>
    <property type="match status" value="1"/>
</dbReference>
<dbReference type="PANTHER" id="PTHR23309:SF49">
    <property type="entry name" value="PEROXISOMAL BIFUNCTIONAL ENZYME"/>
    <property type="match status" value="1"/>
</dbReference>
<dbReference type="Gene3D" id="1.10.1040.50">
    <property type="match status" value="1"/>
</dbReference>
<dbReference type="InterPro" id="IPR006108">
    <property type="entry name" value="3HC_DH_C"/>
</dbReference>
<organism evidence="1 2">
    <name type="scientific">Aliikangiella maris</name>
    <dbReference type="NCBI Taxonomy" id="3162458"/>
    <lineage>
        <taxon>Bacteria</taxon>
        <taxon>Pseudomonadati</taxon>
        <taxon>Pseudomonadota</taxon>
        <taxon>Gammaproteobacteria</taxon>
        <taxon>Oceanospirillales</taxon>
        <taxon>Pleioneaceae</taxon>
        <taxon>Aliikangiella</taxon>
    </lineage>
</organism>
<dbReference type="Pfam" id="PF02737">
    <property type="entry name" value="3HCDH_N"/>
    <property type="match status" value="1"/>
</dbReference>
<dbReference type="Pfam" id="PF00725">
    <property type="entry name" value="3HCDH"/>
    <property type="match status" value="1"/>
</dbReference>
<gene>
    <name evidence="1" type="ORF">ABVT43_03845</name>
</gene>
<dbReference type="CDD" id="cd06558">
    <property type="entry name" value="crotonase-like"/>
    <property type="match status" value="1"/>
</dbReference>
<accession>A0ABV2BQP7</accession>
<dbReference type="InterPro" id="IPR001753">
    <property type="entry name" value="Enoyl-CoA_hydra/iso"/>
</dbReference>
<dbReference type="Gene3D" id="3.40.50.720">
    <property type="entry name" value="NAD(P)-binding Rossmann-like Domain"/>
    <property type="match status" value="1"/>
</dbReference>
<dbReference type="Proteomes" id="UP001548189">
    <property type="component" value="Unassembled WGS sequence"/>
</dbReference>
<name>A0ABV2BQP7_9GAMM</name>
<reference evidence="1 2" key="1">
    <citation type="submission" date="2024-06" db="EMBL/GenBank/DDBJ databases">
        <authorList>
            <person name="Li F."/>
        </authorList>
    </citation>
    <scope>NUCLEOTIDE SEQUENCE [LARGE SCALE GENOMIC DNA]</scope>
    <source>
        <strain evidence="1 2">GXAS 311</strain>
    </source>
</reference>
<keyword evidence="2" id="KW-1185">Reference proteome</keyword>
<dbReference type="Pfam" id="PF00378">
    <property type="entry name" value="ECH_1"/>
    <property type="match status" value="1"/>
</dbReference>
<protein>
    <submittedName>
        <fullName evidence="1">3-hydroxyacyl-CoA dehydrogenase NAD-binding domain-containing protein</fullName>
    </submittedName>
</protein>
<dbReference type="Gene3D" id="3.90.226.10">
    <property type="entry name" value="2-enoyl-CoA Hydratase, Chain A, domain 1"/>
    <property type="match status" value="1"/>
</dbReference>
<dbReference type="InterPro" id="IPR008927">
    <property type="entry name" value="6-PGluconate_DH-like_C_sf"/>
</dbReference>